<evidence type="ECO:0000313" key="2">
    <source>
        <dbReference type="EnsemblMetazoa" id="CJA34603.1"/>
    </source>
</evidence>
<dbReference type="InterPro" id="IPR036388">
    <property type="entry name" value="WH-like_DNA-bd_sf"/>
</dbReference>
<proteinExistence type="predicted"/>
<dbReference type="Proteomes" id="UP000005237">
    <property type="component" value="Unassembled WGS sequence"/>
</dbReference>
<protein>
    <recommendedName>
        <fullName evidence="1">Transposable element Tc3 transposase-like DNA-binding HTH domain-containing protein</fullName>
    </recommendedName>
</protein>
<reference evidence="3" key="1">
    <citation type="submission" date="2010-08" db="EMBL/GenBank/DDBJ databases">
        <authorList>
            <consortium name="Caenorhabditis japonica Sequencing Consortium"/>
            <person name="Wilson R.K."/>
        </authorList>
    </citation>
    <scope>NUCLEOTIDE SEQUENCE [LARGE SCALE GENOMIC DNA]</scope>
    <source>
        <strain evidence="3">DF5081</strain>
    </source>
</reference>
<evidence type="ECO:0000313" key="3">
    <source>
        <dbReference type="Proteomes" id="UP000005237"/>
    </source>
</evidence>
<dbReference type="Gene3D" id="1.10.10.10">
    <property type="entry name" value="Winged helix-like DNA-binding domain superfamily/Winged helix DNA-binding domain"/>
    <property type="match status" value="1"/>
</dbReference>
<evidence type="ECO:0000259" key="1">
    <source>
        <dbReference type="Pfam" id="PF21517"/>
    </source>
</evidence>
<dbReference type="EnsemblMetazoa" id="CJA34603.1">
    <property type="protein sequence ID" value="CJA34603.1"/>
    <property type="gene ID" value="WBGene00210450"/>
</dbReference>
<dbReference type="InterPro" id="IPR048703">
    <property type="entry name" value="Tnp_Tc3-like_HTH"/>
</dbReference>
<accession>A0A8R1EI60</accession>
<reference evidence="2" key="2">
    <citation type="submission" date="2022-06" db="UniProtKB">
        <authorList>
            <consortium name="EnsemblMetazoa"/>
        </authorList>
    </citation>
    <scope>IDENTIFICATION</scope>
    <source>
        <strain evidence="2">DF5081</strain>
    </source>
</reference>
<organism evidence="2 3">
    <name type="scientific">Caenorhabditis japonica</name>
    <dbReference type="NCBI Taxonomy" id="281687"/>
    <lineage>
        <taxon>Eukaryota</taxon>
        <taxon>Metazoa</taxon>
        <taxon>Ecdysozoa</taxon>
        <taxon>Nematoda</taxon>
        <taxon>Chromadorea</taxon>
        <taxon>Rhabditida</taxon>
        <taxon>Rhabditina</taxon>
        <taxon>Rhabditomorpha</taxon>
        <taxon>Rhabditoidea</taxon>
        <taxon>Rhabditidae</taxon>
        <taxon>Peloderinae</taxon>
        <taxon>Caenorhabditis</taxon>
    </lineage>
</organism>
<sequence length="219" mass="24855">MPRLVKKNSSSIRRYLSDPVSYGQKHNEYSGWKRKASSRDERNVIRTAPNSSTSLNEINAELGIDVCPFFVPSSVTDVAHIHSNKTMLPLTPATPQRTCSRVKESKCSIGQLAARTSVRLRICGSFRSSCLLKWTTIKNIQDRKTALQREWDAVSVGEPKKPVATMPNRMFSDFKKMVEKPAVDNCLRIQFFSLVSLFRSNKPCSCCCVLVKEIFRFEE</sequence>
<dbReference type="Pfam" id="PF21517">
    <property type="entry name" value="HTH_Tnp_Tc3_2_like"/>
    <property type="match status" value="1"/>
</dbReference>
<feature type="domain" description="Transposable element Tc3 transposase-like DNA-binding HTH" evidence="1">
    <location>
        <begin position="39"/>
        <end position="67"/>
    </location>
</feature>
<name>A0A8R1EI60_CAEJA</name>
<keyword evidence="3" id="KW-1185">Reference proteome</keyword>
<dbReference type="AlphaFoldDB" id="A0A8R1EI60"/>